<dbReference type="PANTHER" id="PTHR39081">
    <property type="entry name" value="MUT7-C DOMAIN-CONTAINING PROTEIN"/>
    <property type="match status" value="1"/>
</dbReference>
<evidence type="ECO:0000313" key="4">
    <source>
        <dbReference type="Proteomes" id="UP001165136"/>
    </source>
</evidence>
<feature type="domain" description="Ubiquitin Mut7-C" evidence="2">
    <location>
        <begin position="5"/>
        <end position="89"/>
    </location>
</feature>
<evidence type="ECO:0000313" key="3">
    <source>
        <dbReference type="EMBL" id="GLY66513.1"/>
    </source>
</evidence>
<dbReference type="InterPro" id="IPR027798">
    <property type="entry name" value="Ub_Mut7C"/>
</dbReference>
<dbReference type="EMBL" id="BSTI01000006">
    <property type="protein sequence ID" value="GLY66513.1"/>
    <property type="molecule type" value="Genomic_DNA"/>
</dbReference>
<dbReference type="RefSeq" id="WP_027945361.1">
    <property type="nucleotide sequence ID" value="NZ_BSTI01000006.1"/>
</dbReference>
<dbReference type="Pfam" id="PF14451">
    <property type="entry name" value="Ub-Mut7C"/>
    <property type="match status" value="1"/>
</dbReference>
<protein>
    <recommendedName>
        <fullName evidence="5">Twitching motility protein PilT</fullName>
    </recommendedName>
</protein>
<evidence type="ECO:0000259" key="1">
    <source>
        <dbReference type="Pfam" id="PF01927"/>
    </source>
</evidence>
<organism evidence="3 4">
    <name type="scientific">Amycolatopsis taiwanensis</name>
    <dbReference type="NCBI Taxonomy" id="342230"/>
    <lineage>
        <taxon>Bacteria</taxon>
        <taxon>Bacillati</taxon>
        <taxon>Actinomycetota</taxon>
        <taxon>Actinomycetes</taxon>
        <taxon>Pseudonocardiales</taxon>
        <taxon>Pseudonocardiaceae</taxon>
        <taxon>Amycolatopsis</taxon>
    </lineage>
</organism>
<dbReference type="AlphaFoldDB" id="A0A9W6QZE5"/>
<evidence type="ECO:0000259" key="2">
    <source>
        <dbReference type="Pfam" id="PF14451"/>
    </source>
</evidence>
<dbReference type="InterPro" id="IPR002782">
    <property type="entry name" value="Mut7-C_RNAse_dom"/>
</dbReference>
<sequence length="252" mass="27793">MESALEIRVAAELRLFVTARRRAARGRHPRTPAGGNSLLVPYDGTSTVGHVVESAGIPLTEVGGIVAGGRAREAAYRPREGDVIEVAAVSRPEALYSPRFTLDVHLGALARRLRLVGVDAAYANDIDDDALIDHANAEHRVLLTQDRQLLHRRALWRGAYVRGALPEDQLRDVLDRFAPPLAPWTRCTACNGMLTRVPKGDVEHDLEPGTRRRYQDFSRCTACGRLYWRGAHSGRIHAIVDTAMRAVAARSR</sequence>
<keyword evidence="4" id="KW-1185">Reference proteome</keyword>
<evidence type="ECO:0008006" key="5">
    <source>
        <dbReference type="Google" id="ProtNLM"/>
    </source>
</evidence>
<reference evidence="3" key="1">
    <citation type="submission" date="2023-03" db="EMBL/GenBank/DDBJ databases">
        <title>Amycolatopsis taiwanensis NBRC 103393.</title>
        <authorList>
            <person name="Ichikawa N."/>
            <person name="Sato H."/>
            <person name="Tonouchi N."/>
        </authorList>
    </citation>
    <scope>NUCLEOTIDE SEQUENCE</scope>
    <source>
        <strain evidence="3">NBRC 103393</strain>
    </source>
</reference>
<accession>A0A9W6QZE5</accession>
<dbReference type="Pfam" id="PF01927">
    <property type="entry name" value="Mut7-C"/>
    <property type="match status" value="1"/>
</dbReference>
<proteinExistence type="predicted"/>
<name>A0A9W6QZE5_9PSEU</name>
<comment type="caution">
    <text evidence="3">The sequence shown here is derived from an EMBL/GenBank/DDBJ whole genome shotgun (WGS) entry which is preliminary data.</text>
</comment>
<feature type="domain" description="Mut7-C RNAse" evidence="1">
    <location>
        <begin position="98"/>
        <end position="239"/>
    </location>
</feature>
<gene>
    <name evidence="3" type="ORF">Atai01_31320</name>
</gene>
<dbReference type="Proteomes" id="UP001165136">
    <property type="component" value="Unassembled WGS sequence"/>
</dbReference>
<dbReference type="PANTHER" id="PTHR39081:SF1">
    <property type="entry name" value="MUT7-C RNASE DOMAIN-CONTAINING PROTEIN"/>
    <property type="match status" value="1"/>
</dbReference>